<name>A0A388K5D7_CHABU</name>
<evidence type="ECO:0000313" key="1">
    <source>
        <dbReference type="EMBL" id="GBG65270.1"/>
    </source>
</evidence>
<proteinExistence type="predicted"/>
<dbReference type="Gramene" id="GBG65270">
    <property type="protein sequence ID" value="GBG65270"/>
    <property type="gene ID" value="CBR_g50312"/>
</dbReference>
<dbReference type="EMBL" id="BFEA01000060">
    <property type="protein sequence ID" value="GBG65270.1"/>
    <property type="molecule type" value="Genomic_DNA"/>
</dbReference>
<dbReference type="AlphaFoldDB" id="A0A388K5D7"/>
<gene>
    <name evidence="1" type="ORF">CBR_g50312</name>
</gene>
<sequence length="325" mass="36903">MEDVLLNFVPGLLEMLIVKAKQCWDDARDFKGEWASIHSELSMLKPLATSVSEEDLEALSMEDTAAINEANQKLKSLYEEALQGMAGFQKNTWFANATKNMRAIREIQRKVHSFVGAAVPLMNLMLHKAYGKAIRSDMVTLQIKLLAAVEGLKKNLCSKGPQASQLFAELQCSALAEVDAAKWLDRRVPVRVFGDWEIQTVPQEEWKSKRSDGQSHPFIGKGEEMGYKVLQQFKNEDRYQSLSVVDGAHSCTVMVCFEERFPHWEASMRWAVEKDLAWMTELEQSGWSKYGWKASATHTKQGWHIPIGWYTYEIKDDNNSKGCTG</sequence>
<reference evidence="1 2" key="1">
    <citation type="journal article" date="2018" name="Cell">
        <title>The Chara Genome: Secondary Complexity and Implications for Plant Terrestrialization.</title>
        <authorList>
            <person name="Nishiyama T."/>
            <person name="Sakayama H."/>
            <person name="Vries J.D."/>
            <person name="Buschmann H."/>
            <person name="Saint-Marcoux D."/>
            <person name="Ullrich K.K."/>
            <person name="Haas F.B."/>
            <person name="Vanderstraeten L."/>
            <person name="Becker D."/>
            <person name="Lang D."/>
            <person name="Vosolsobe S."/>
            <person name="Rombauts S."/>
            <person name="Wilhelmsson P.K.I."/>
            <person name="Janitza P."/>
            <person name="Kern R."/>
            <person name="Heyl A."/>
            <person name="Rumpler F."/>
            <person name="Villalobos L.I.A.C."/>
            <person name="Clay J.M."/>
            <person name="Skokan R."/>
            <person name="Toyoda A."/>
            <person name="Suzuki Y."/>
            <person name="Kagoshima H."/>
            <person name="Schijlen E."/>
            <person name="Tajeshwar N."/>
            <person name="Catarino B."/>
            <person name="Hetherington A.J."/>
            <person name="Saltykova A."/>
            <person name="Bonnot C."/>
            <person name="Breuninger H."/>
            <person name="Symeonidi A."/>
            <person name="Radhakrishnan G.V."/>
            <person name="Van Nieuwerburgh F."/>
            <person name="Deforce D."/>
            <person name="Chang C."/>
            <person name="Karol K.G."/>
            <person name="Hedrich R."/>
            <person name="Ulvskov P."/>
            <person name="Glockner G."/>
            <person name="Delwiche C.F."/>
            <person name="Petrasek J."/>
            <person name="Van de Peer Y."/>
            <person name="Friml J."/>
            <person name="Beilby M."/>
            <person name="Dolan L."/>
            <person name="Kohara Y."/>
            <person name="Sugano S."/>
            <person name="Fujiyama A."/>
            <person name="Delaux P.-M."/>
            <person name="Quint M."/>
            <person name="TheiBen G."/>
            <person name="Hagemann M."/>
            <person name="Harholt J."/>
            <person name="Dunand C."/>
            <person name="Zachgo S."/>
            <person name="Langdale J."/>
            <person name="Maumus F."/>
            <person name="Straeten D.V.D."/>
            <person name="Gould S.B."/>
            <person name="Rensing S.A."/>
        </authorList>
    </citation>
    <scope>NUCLEOTIDE SEQUENCE [LARGE SCALE GENOMIC DNA]</scope>
    <source>
        <strain evidence="1 2">S276</strain>
    </source>
</reference>
<evidence type="ECO:0000313" key="2">
    <source>
        <dbReference type="Proteomes" id="UP000265515"/>
    </source>
</evidence>
<protein>
    <submittedName>
        <fullName evidence="1">Uncharacterized protein</fullName>
    </submittedName>
</protein>
<organism evidence="1 2">
    <name type="scientific">Chara braunii</name>
    <name type="common">Braun's stonewort</name>
    <dbReference type="NCBI Taxonomy" id="69332"/>
    <lineage>
        <taxon>Eukaryota</taxon>
        <taxon>Viridiplantae</taxon>
        <taxon>Streptophyta</taxon>
        <taxon>Charophyceae</taxon>
        <taxon>Charales</taxon>
        <taxon>Characeae</taxon>
        <taxon>Chara</taxon>
    </lineage>
</organism>
<comment type="caution">
    <text evidence="1">The sequence shown here is derived from an EMBL/GenBank/DDBJ whole genome shotgun (WGS) entry which is preliminary data.</text>
</comment>
<keyword evidence="2" id="KW-1185">Reference proteome</keyword>
<dbReference type="Proteomes" id="UP000265515">
    <property type="component" value="Unassembled WGS sequence"/>
</dbReference>
<accession>A0A388K5D7</accession>